<dbReference type="PROSITE" id="PS51263">
    <property type="entry name" value="ADF_H"/>
    <property type="match status" value="1"/>
</dbReference>
<dbReference type="Gene3D" id="3.40.20.10">
    <property type="entry name" value="Severin"/>
    <property type="match status" value="1"/>
</dbReference>
<dbReference type="InterPro" id="IPR029006">
    <property type="entry name" value="ADF-H/Gelsolin-like_dom_sf"/>
</dbReference>
<evidence type="ECO:0000259" key="3">
    <source>
        <dbReference type="PROSITE" id="PS51263"/>
    </source>
</evidence>
<dbReference type="SMART" id="SM00102">
    <property type="entry name" value="ADF"/>
    <property type="match status" value="1"/>
</dbReference>
<proteinExistence type="inferred from homology"/>
<dbReference type="Pfam" id="PF00241">
    <property type="entry name" value="Cofilin_ADF"/>
    <property type="match status" value="1"/>
</dbReference>
<dbReference type="OrthoDB" id="10249245at2759"/>
<keyword evidence="5" id="KW-1185">Reference proteome</keyword>
<dbReference type="EMBL" id="KE346362">
    <property type="protein sequence ID" value="KJE90892.1"/>
    <property type="molecule type" value="Genomic_DNA"/>
</dbReference>
<protein>
    <submittedName>
        <fullName evidence="4">Actin-depolymerizing factor ADF6</fullName>
    </submittedName>
</protein>
<dbReference type="PhylomeDB" id="A0A0D2VLA7"/>
<accession>A0A0D2VLA7</accession>
<dbReference type="InParanoid" id="A0A0D2VLA7"/>
<dbReference type="InterPro" id="IPR002108">
    <property type="entry name" value="ADF-H"/>
</dbReference>
<dbReference type="FunCoup" id="A0A0D2VLA7">
    <property type="interactions" value="130"/>
</dbReference>
<dbReference type="OMA" id="QCRFAVY"/>
<dbReference type="RefSeq" id="XP_004348877.1">
    <property type="nucleotide sequence ID" value="XM_004348827.2"/>
</dbReference>
<dbReference type="SUPFAM" id="SSF55753">
    <property type="entry name" value="Actin depolymerizing proteins"/>
    <property type="match status" value="1"/>
</dbReference>
<organism evidence="4 5">
    <name type="scientific">Capsaspora owczarzaki (strain ATCC 30864)</name>
    <dbReference type="NCBI Taxonomy" id="595528"/>
    <lineage>
        <taxon>Eukaryota</taxon>
        <taxon>Filasterea</taxon>
        <taxon>Capsaspora</taxon>
    </lineage>
</organism>
<dbReference type="CDD" id="cd11286">
    <property type="entry name" value="ADF_cofilin_like"/>
    <property type="match status" value="1"/>
</dbReference>
<evidence type="ECO:0000256" key="2">
    <source>
        <dbReference type="ARBA" id="ARBA00023203"/>
    </source>
</evidence>
<keyword evidence="2" id="KW-0009">Actin-binding</keyword>
<dbReference type="eggNOG" id="KOG1735">
    <property type="taxonomic scope" value="Eukaryota"/>
</dbReference>
<reference evidence="5" key="1">
    <citation type="submission" date="2011-02" db="EMBL/GenBank/DDBJ databases">
        <title>The Genome Sequence of Capsaspora owczarzaki ATCC 30864.</title>
        <authorList>
            <person name="Russ C."/>
            <person name="Cuomo C."/>
            <person name="Burger G."/>
            <person name="Gray M.W."/>
            <person name="Holland P.W.H."/>
            <person name="King N."/>
            <person name="Lang F.B.F."/>
            <person name="Roger A.J."/>
            <person name="Ruiz-Trillo I."/>
            <person name="Young S.K."/>
            <person name="Zeng Q."/>
            <person name="Gargeya S."/>
            <person name="Alvarado L."/>
            <person name="Berlin A."/>
            <person name="Chapman S.B."/>
            <person name="Chen Z."/>
            <person name="Freedman E."/>
            <person name="Gellesch M."/>
            <person name="Goldberg J."/>
            <person name="Griggs A."/>
            <person name="Gujja S."/>
            <person name="Heilman E."/>
            <person name="Heiman D."/>
            <person name="Howarth C."/>
            <person name="Mehta T."/>
            <person name="Neiman D."/>
            <person name="Pearson M."/>
            <person name="Roberts A."/>
            <person name="Saif S."/>
            <person name="Shea T."/>
            <person name="Shenoy N."/>
            <person name="Sisk P."/>
            <person name="Stolte C."/>
            <person name="Sykes S."/>
            <person name="White J."/>
            <person name="Yandava C."/>
            <person name="Haas B."/>
            <person name="Nusbaum C."/>
            <person name="Birren B."/>
        </authorList>
    </citation>
    <scope>NUCLEOTIDE SEQUENCE</scope>
    <source>
        <strain evidence="5">ATCC 30864</strain>
    </source>
</reference>
<name>A0A0D2VLA7_CAPO3</name>
<feature type="domain" description="ADF-H" evidence="3">
    <location>
        <begin position="4"/>
        <end position="136"/>
    </location>
</feature>
<dbReference type="AlphaFoldDB" id="A0A0D2VLA7"/>
<dbReference type="GO" id="GO:0030042">
    <property type="term" value="P:actin filament depolymerization"/>
    <property type="evidence" value="ECO:0007669"/>
    <property type="project" value="InterPro"/>
</dbReference>
<comment type="similarity">
    <text evidence="1">Belongs to the actin-binding proteins ADF family.</text>
</comment>
<sequence>MASGVKVDPEVATVFQDLKLKHTYRYVIFQLNSDNTMIVITKKADPSATYDEFLAELPPNDCRYAVYDLAYDTPESGKREKLVFFAWAPNESKIKQKMLYASSKDALKAGLVGLHAEIQATDASEVDYSYIIEKLSSRDR</sequence>
<dbReference type="STRING" id="595528.A0A0D2VLA7"/>
<dbReference type="PANTHER" id="PTHR11913">
    <property type="entry name" value="COFILIN-RELATED"/>
    <property type="match status" value="1"/>
</dbReference>
<evidence type="ECO:0000313" key="5">
    <source>
        <dbReference type="Proteomes" id="UP000008743"/>
    </source>
</evidence>
<dbReference type="GO" id="GO:0015629">
    <property type="term" value="C:actin cytoskeleton"/>
    <property type="evidence" value="ECO:0007669"/>
    <property type="project" value="InterPro"/>
</dbReference>
<gene>
    <name evidence="4" type="ORF">CAOG_002127</name>
</gene>
<dbReference type="InterPro" id="IPR017904">
    <property type="entry name" value="ADF/Cofilin"/>
</dbReference>
<evidence type="ECO:0000256" key="1">
    <source>
        <dbReference type="ARBA" id="ARBA00006844"/>
    </source>
</evidence>
<evidence type="ECO:0000313" key="4">
    <source>
        <dbReference type="EMBL" id="KJE90892.1"/>
    </source>
</evidence>
<dbReference type="Proteomes" id="UP000008743">
    <property type="component" value="Unassembled WGS sequence"/>
</dbReference>
<dbReference type="GO" id="GO:0003779">
    <property type="term" value="F:actin binding"/>
    <property type="evidence" value="ECO:0007669"/>
    <property type="project" value="UniProtKB-KW"/>
</dbReference>